<feature type="transmembrane region" description="Helical" evidence="2">
    <location>
        <begin position="12"/>
        <end position="32"/>
    </location>
</feature>
<dbReference type="PANTHER" id="PTHR36726:SF5">
    <property type="entry name" value="CLAVATA3_ESR (CLE) GENE FAMILY MEMBER MTCLE11"/>
    <property type="match status" value="1"/>
</dbReference>
<accession>A0A218Y1I4</accession>
<reference evidence="4" key="1">
    <citation type="journal article" date="2017" name="Plant J.">
        <title>The pomegranate (Punica granatum L.) genome and the genomics of punicalagin biosynthesis.</title>
        <authorList>
            <person name="Qin G."/>
            <person name="Xu C."/>
            <person name="Ming R."/>
            <person name="Tang H."/>
            <person name="Guyot R."/>
            <person name="Kramer E.M."/>
            <person name="Hu Y."/>
            <person name="Yi X."/>
            <person name="Qi Y."/>
            <person name="Xu X."/>
            <person name="Gao Z."/>
            <person name="Pan H."/>
            <person name="Jian J."/>
            <person name="Tian Y."/>
            <person name="Yue Z."/>
            <person name="Xu Y."/>
        </authorList>
    </citation>
    <scope>NUCLEOTIDE SEQUENCE [LARGE SCALE GENOMIC DNA]</scope>
    <source>
        <strain evidence="4">cv. Dabenzi</strain>
    </source>
</reference>
<feature type="region of interest" description="Disordered" evidence="1">
    <location>
        <begin position="75"/>
        <end position="99"/>
    </location>
</feature>
<organism evidence="3 4">
    <name type="scientific">Punica granatum</name>
    <name type="common">Pomegranate</name>
    <dbReference type="NCBI Taxonomy" id="22663"/>
    <lineage>
        <taxon>Eukaryota</taxon>
        <taxon>Viridiplantae</taxon>
        <taxon>Streptophyta</taxon>
        <taxon>Embryophyta</taxon>
        <taxon>Tracheophyta</taxon>
        <taxon>Spermatophyta</taxon>
        <taxon>Magnoliopsida</taxon>
        <taxon>eudicotyledons</taxon>
        <taxon>Gunneridae</taxon>
        <taxon>Pentapetalae</taxon>
        <taxon>rosids</taxon>
        <taxon>malvids</taxon>
        <taxon>Myrtales</taxon>
        <taxon>Lythraceae</taxon>
        <taxon>Punica</taxon>
    </lineage>
</organism>
<comment type="caution">
    <text evidence="3">The sequence shown here is derived from an EMBL/GenBank/DDBJ whole genome shotgun (WGS) entry which is preliminary data.</text>
</comment>
<evidence type="ECO:0000256" key="1">
    <source>
        <dbReference type="SAM" id="MobiDB-lite"/>
    </source>
</evidence>
<dbReference type="AlphaFoldDB" id="A0A218Y1I4"/>
<gene>
    <name evidence="3" type="ORF">CDL15_Pgr014715</name>
</gene>
<protein>
    <submittedName>
        <fullName evidence="3">Uncharacterized protein</fullName>
    </submittedName>
</protein>
<evidence type="ECO:0000256" key="2">
    <source>
        <dbReference type="SAM" id="Phobius"/>
    </source>
</evidence>
<keyword evidence="2" id="KW-0472">Membrane</keyword>
<dbReference type="Proteomes" id="UP000197138">
    <property type="component" value="Unassembled WGS sequence"/>
</dbReference>
<name>A0A218Y1I4_PUNGR</name>
<evidence type="ECO:0000313" key="3">
    <source>
        <dbReference type="EMBL" id="OWM90412.1"/>
    </source>
</evidence>
<dbReference type="EMBL" id="MTKT01000548">
    <property type="protein sequence ID" value="OWM90412.1"/>
    <property type="molecule type" value="Genomic_DNA"/>
</dbReference>
<sequence length="99" mass="10639">MGSSSSSSVDVCRVVVIVLLCLEVLVVLPGNVSAVRRADLVLANEEHLVRRSLMVASVPELVNEKQSFAHAPSMGAFFDPNQSNKRGVPKGSDPIHNRC</sequence>
<dbReference type="InterPro" id="IPR038821">
    <property type="entry name" value="CLE45-like"/>
</dbReference>
<keyword evidence="2" id="KW-0812">Transmembrane</keyword>
<keyword evidence="2" id="KW-1133">Transmembrane helix</keyword>
<evidence type="ECO:0000313" key="4">
    <source>
        <dbReference type="Proteomes" id="UP000197138"/>
    </source>
</evidence>
<dbReference type="PANTHER" id="PTHR36726">
    <property type="entry name" value="CLAVATA3/ESR (CLE)-RELATED PROTEIN 45"/>
    <property type="match status" value="1"/>
</dbReference>
<proteinExistence type="predicted"/>